<dbReference type="AlphaFoldDB" id="A0A413JU35"/>
<comment type="caution">
    <text evidence="1">The sequence shown here is derived from an EMBL/GenBank/DDBJ whole genome shotgun (WGS) entry which is preliminary data.</text>
</comment>
<protein>
    <submittedName>
        <fullName evidence="1">Uncharacterized protein</fullName>
    </submittedName>
</protein>
<name>A0A413JU35_BACFG</name>
<dbReference type="EMBL" id="QSDG01000024">
    <property type="protein sequence ID" value="RGY65293.1"/>
    <property type="molecule type" value="Genomic_DNA"/>
</dbReference>
<reference evidence="1 2" key="1">
    <citation type="submission" date="2018-08" db="EMBL/GenBank/DDBJ databases">
        <title>A genome reference for cultivated species of the human gut microbiota.</title>
        <authorList>
            <person name="Zou Y."/>
            <person name="Xue W."/>
            <person name="Luo G."/>
        </authorList>
    </citation>
    <scope>NUCLEOTIDE SEQUENCE [LARGE SCALE GENOMIC DNA]</scope>
    <source>
        <strain evidence="1 2">OF01-1</strain>
    </source>
</reference>
<organism evidence="1 2">
    <name type="scientific">Bacteroides fragilis</name>
    <dbReference type="NCBI Taxonomy" id="817"/>
    <lineage>
        <taxon>Bacteria</taxon>
        <taxon>Pseudomonadati</taxon>
        <taxon>Bacteroidota</taxon>
        <taxon>Bacteroidia</taxon>
        <taxon>Bacteroidales</taxon>
        <taxon>Bacteroidaceae</taxon>
        <taxon>Bacteroides</taxon>
    </lineage>
</organism>
<evidence type="ECO:0000313" key="2">
    <source>
        <dbReference type="Proteomes" id="UP000284614"/>
    </source>
</evidence>
<proteinExistence type="predicted"/>
<gene>
    <name evidence="1" type="ORF">DXA27_20215</name>
</gene>
<evidence type="ECO:0000313" key="1">
    <source>
        <dbReference type="EMBL" id="RGY65293.1"/>
    </source>
</evidence>
<dbReference type="Proteomes" id="UP000284614">
    <property type="component" value="Unassembled WGS sequence"/>
</dbReference>
<dbReference type="RefSeq" id="WP_032544069.1">
    <property type="nucleotide sequence ID" value="NZ_CP036539.1"/>
</dbReference>
<sequence>MAKTLTVTRGSVSKLAKQFTCTEQTVRNALRGVTSGEMTERIRFESVKLGFAIKVRPLSLEEYNEKYRED</sequence>
<accession>A0A413JU35</accession>